<dbReference type="EMBL" id="QKKF02012754">
    <property type="protein sequence ID" value="RZF43362.1"/>
    <property type="molecule type" value="Genomic_DNA"/>
</dbReference>
<dbReference type="InterPro" id="IPR009961">
    <property type="entry name" value="DUF1487"/>
</dbReference>
<proteinExistence type="predicted"/>
<dbReference type="GO" id="GO:0016620">
    <property type="term" value="F:oxidoreductase activity, acting on the aldehyde or oxo group of donors, NAD or NADP as acceptor"/>
    <property type="evidence" value="ECO:0007669"/>
    <property type="project" value="InterPro"/>
</dbReference>
<reference evidence="2 3" key="1">
    <citation type="journal article" date="2017" name="Gigascience">
        <title>Genome sequence of the small brown planthopper, Laodelphax striatellus.</title>
        <authorList>
            <person name="Zhu J."/>
            <person name="Jiang F."/>
            <person name="Wang X."/>
            <person name="Yang P."/>
            <person name="Bao Y."/>
            <person name="Zhao W."/>
            <person name="Wang W."/>
            <person name="Lu H."/>
            <person name="Wang Q."/>
            <person name="Cui N."/>
            <person name="Li J."/>
            <person name="Chen X."/>
            <person name="Luo L."/>
            <person name="Yu J."/>
            <person name="Kang L."/>
            <person name="Cui F."/>
        </authorList>
    </citation>
    <scope>NUCLEOTIDE SEQUENCE [LARGE SCALE GENOMIC DNA]</scope>
    <source>
        <strain evidence="2">Lst14</strain>
    </source>
</reference>
<dbReference type="PANTHER" id="PTHR21644">
    <property type="entry name" value="AT02555P-RELATED"/>
    <property type="match status" value="1"/>
</dbReference>
<dbReference type="Proteomes" id="UP000291343">
    <property type="component" value="Unassembled WGS sequence"/>
</dbReference>
<feature type="domain" description="Aldehyde dehydrogenase" evidence="1">
    <location>
        <begin position="229"/>
        <end position="400"/>
    </location>
</feature>
<dbReference type="OrthoDB" id="310895at2759"/>
<dbReference type="SUPFAM" id="SSF53720">
    <property type="entry name" value="ALDH-like"/>
    <property type="match status" value="1"/>
</dbReference>
<dbReference type="Pfam" id="PF00171">
    <property type="entry name" value="Aldedh"/>
    <property type="match status" value="1"/>
</dbReference>
<organism evidence="2 3">
    <name type="scientific">Laodelphax striatellus</name>
    <name type="common">Small brown planthopper</name>
    <name type="synonym">Delphax striatella</name>
    <dbReference type="NCBI Taxonomy" id="195883"/>
    <lineage>
        <taxon>Eukaryota</taxon>
        <taxon>Metazoa</taxon>
        <taxon>Ecdysozoa</taxon>
        <taxon>Arthropoda</taxon>
        <taxon>Hexapoda</taxon>
        <taxon>Insecta</taxon>
        <taxon>Pterygota</taxon>
        <taxon>Neoptera</taxon>
        <taxon>Paraneoptera</taxon>
        <taxon>Hemiptera</taxon>
        <taxon>Auchenorrhyncha</taxon>
        <taxon>Fulgoroidea</taxon>
        <taxon>Delphacidae</taxon>
        <taxon>Criomorphinae</taxon>
        <taxon>Laodelphax</taxon>
    </lineage>
</organism>
<keyword evidence="3" id="KW-1185">Reference proteome</keyword>
<sequence>MDGEVSSSKLVGRDRLKREKISEIHRAMDYKSEGNFSDAWEWLGLNLNWINAVLLNRHLEVKHGNFSIAVLEMTKKIPSETFIDQLPCEKLISASESLITLFEEHSDLFGKLACLKVNWELGFFMNNDVKYLKDYLKIFSIYRKNPTFYLPTIINNKSYRSNDEIDSVYNLPVLILASCFSRNPTTLLVSEDFLLPTVLFLKLMSQAGFQDNVSLMVEKTIPIIEEGIMLVFGDGDVDSAIDTLIDNYLYGPKQGMWLMKKVLIQETVYDNFIERLLKQIDRIALPPLHYYDNGEEDSYKELILDAKSVGIKVHETFSKNGVRGPIIFKGEPPSCVALNQTHLQLPFIATQSFRTAEECATLANNNVHCSNASLWTESQSLAMKVHNLLKMNIVWLNAHGLMDPLVPVYCSNKGRYFSSIDCDVLFINMFGTNHISVWRDYNCSNQTIQKALKEWQKFDSLQRANILSDIAHNFRQRLVIPTDCIITTWPLDVSLLID</sequence>
<comment type="caution">
    <text evidence="2">The sequence shown here is derived from an EMBL/GenBank/DDBJ whole genome shotgun (WGS) entry which is preliminary data.</text>
</comment>
<dbReference type="InterPro" id="IPR016161">
    <property type="entry name" value="Ald_DH/histidinol_DH"/>
</dbReference>
<dbReference type="STRING" id="195883.A0A482XCG5"/>
<gene>
    <name evidence="2" type="ORF">LSTR_LSTR001623</name>
</gene>
<dbReference type="InterPro" id="IPR016163">
    <property type="entry name" value="Ald_DH_C"/>
</dbReference>
<accession>A0A482XCG5</accession>
<evidence type="ECO:0000313" key="3">
    <source>
        <dbReference type="Proteomes" id="UP000291343"/>
    </source>
</evidence>
<dbReference type="SMR" id="A0A482XCG5"/>
<dbReference type="Gene3D" id="3.40.309.10">
    <property type="entry name" value="Aldehyde Dehydrogenase, Chain A, domain 2"/>
    <property type="match status" value="1"/>
</dbReference>
<dbReference type="InParanoid" id="A0A482XCG5"/>
<name>A0A482XCG5_LAOST</name>
<dbReference type="InterPro" id="IPR015590">
    <property type="entry name" value="Aldehyde_DH_dom"/>
</dbReference>
<evidence type="ECO:0000313" key="2">
    <source>
        <dbReference type="EMBL" id="RZF43362.1"/>
    </source>
</evidence>
<dbReference type="PANTHER" id="PTHR21644:SF0">
    <property type="entry name" value="AT02555P-RELATED"/>
    <property type="match status" value="1"/>
</dbReference>
<evidence type="ECO:0000259" key="1">
    <source>
        <dbReference type="Pfam" id="PF00171"/>
    </source>
</evidence>
<protein>
    <recommendedName>
        <fullName evidence="1">Aldehyde dehydrogenase domain-containing protein</fullName>
    </recommendedName>
</protein>
<dbReference type="AlphaFoldDB" id="A0A482XCG5"/>